<gene>
    <name evidence="1" type="ORF">E2C01_085202</name>
</gene>
<dbReference type="AlphaFoldDB" id="A0A5B7JBA5"/>
<evidence type="ECO:0000313" key="1">
    <source>
        <dbReference type="EMBL" id="MPC90228.1"/>
    </source>
</evidence>
<proteinExistence type="predicted"/>
<accession>A0A5B7JBA5</accession>
<name>A0A5B7JBA5_PORTR</name>
<keyword evidence="2" id="KW-1185">Reference proteome</keyword>
<comment type="caution">
    <text evidence="1">The sequence shown here is derived from an EMBL/GenBank/DDBJ whole genome shotgun (WGS) entry which is preliminary data.</text>
</comment>
<reference evidence="1 2" key="1">
    <citation type="submission" date="2019-05" db="EMBL/GenBank/DDBJ databases">
        <title>Another draft genome of Portunus trituberculatus and its Hox gene families provides insights of decapod evolution.</title>
        <authorList>
            <person name="Jeong J.-H."/>
            <person name="Song I."/>
            <person name="Kim S."/>
            <person name="Choi T."/>
            <person name="Kim D."/>
            <person name="Ryu S."/>
            <person name="Kim W."/>
        </authorList>
    </citation>
    <scope>NUCLEOTIDE SEQUENCE [LARGE SCALE GENOMIC DNA]</scope>
    <source>
        <tissue evidence="1">Muscle</tissue>
    </source>
</reference>
<evidence type="ECO:0000313" key="2">
    <source>
        <dbReference type="Proteomes" id="UP000324222"/>
    </source>
</evidence>
<dbReference type="EMBL" id="VSRR010083683">
    <property type="protein sequence ID" value="MPC90228.1"/>
    <property type="molecule type" value="Genomic_DNA"/>
</dbReference>
<protein>
    <submittedName>
        <fullName evidence="1">Uncharacterized protein</fullName>
    </submittedName>
</protein>
<organism evidence="1 2">
    <name type="scientific">Portunus trituberculatus</name>
    <name type="common">Swimming crab</name>
    <name type="synonym">Neptunus trituberculatus</name>
    <dbReference type="NCBI Taxonomy" id="210409"/>
    <lineage>
        <taxon>Eukaryota</taxon>
        <taxon>Metazoa</taxon>
        <taxon>Ecdysozoa</taxon>
        <taxon>Arthropoda</taxon>
        <taxon>Crustacea</taxon>
        <taxon>Multicrustacea</taxon>
        <taxon>Malacostraca</taxon>
        <taxon>Eumalacostraca</taxon>
        <taxon>Eucarida</taxon>
        <taxon>Decapoda</taxon>
        <taxon>Pleocyemata</taxon>
        <taxon>Brachyura</taxon>
        <taxon>Eubrachyura</taxon>
        <taxon>Portunoidea</taxon>
        <taxon>Portunidae</taxon>
        <taxon>Portuninae</taxon>
        <taxon>Portunus</taxon>
    </lineage>
</organism>
<dbReference type="Proteomes" id="UP000324222">
    <property type="component" value="Unassembled WGS sequence"/>
</dbReference>
<sequence length="57" mass="6081">MCSQEVSQLARSSASAVHLTPVNARVHSGVLEVRQDMRRLGRQRWVSSGFVGGTGGA</sequence>